<dbReference type="SUPFAM" id="SSF47336">
    <property type="entry name" value="ACP-like"/>
    <property type="match status" value="1"/>
</dbReference>
<proteinExistence type="predicted"/>
<evidence type="ECO:0000313" key="2">
    <source>
        <dbReference type="EMBL" id="MDR6553584.1"/>
    </source>
</evidence>
<feature type="domain" description="Carrier" evidence="1">
    <location>
        <begin position="4"/>
        <end position="65"/>
    </location>
</feature>
<dbReference type="EMBL" id="JAVDSB010000011">
    <property type="protein sequence ID" value="MDR6553584.1"/>
    <property type="molecule type" value="Genomic_DNA"/>
</dbReference>
<organism evidence="2 3">
    <name type="scientific">Paenibacillus qinlingensis</name>
    <dbReference type="NCBI Taxonomy" id="1837343"/>
    <lineage>
        <taxon>Bacteria</taxon>
        <taxon>Bacillati</taxon>
        <taxon>Bacillota</taxon>
        <taxon>Bacilli</taxon>
        <taxon>Bacillales</taxon>
        <taxon>Paenibacillaceae</taxon>
        <taxon>Paenibacillus</taxon>
    </lineage>
</organism>
<dbReference type="RefSeq" id="WP_310501048.1">
    <property type="nucleotide sequence ID" value="NZ_JAVDSB010000011.1"/>
</dbReference>
<dbReference type="Gene3D" id="1.10.1200.10">
    <property type="entry name" value="ACP-like"/>
    <property type="match status" value="1"/>
</dbReference>
<gene>
    <name evidence="2" type="ORF">J2736_004791</name>
</gene>
<sequence length="78" mass="8730">MNEQKLRSIFAEALGVSESIVVDELAYNSIEQWDSIAHMALISVIEEDFDIMLDTDDVIDLSSFAKAKEILGKYGLSF</sequence>
<dbReference type="InterPro" id="IPR036736">
    <property type="entry name" value="ACP-like_sf"/>
</dbReference>
<comment type="caution">
    <text evidence="2">The sequence shown here is derived from an EMBL/GenBank/DDBJ whole genome shotgun (WGS) entry which is preliminary data.</text>
</comment>
<accession>A0ABU1P1G4</accession>
<dbReference type="Proteomes" id="UP001267290">
    <property type="component" value="Unassembled WGS sequence"/>
</dbReference>
<dbReference type="InterPro" id="IPR009081">
    <property type="entry name" value="PP-bd_ACP"/>
</dbReference>
<protein>
    <submittedName>
        <fullName evidence="2">Acyl carrier protein</fullName>
    </submittedName>
</protein>
<reference evidence="2 3" key="1">
    <citation type="submission" date="2023-07" db="EMBL/GenBank/DDBJ databases">
        <title>Sorghum-associated microbial communities from plants grown in Nebraska, USA.</title>
        <authorList>
            <person name="Schachtman D."/>
        </authorList>
    </citation>
    <scope>NUCLEOTIDE SEQUENCE [LARGE SCALE GENOMIC DNA]</scope>
    <source>
        <strain evidence="2 3">CC258</strain>
    </source>
</reference>
<evidence type="ECO:0000313" key="3">
    <source>
        <dbReference type="Proteomes" id="UP001267290"/>
    </source>
</evidence>
<dbReference type="Pfam" id="PF00550">
    <property type="entry name" value="PP-binding"/>
    <property type="match status" value="1"/>
</dbReference>
<evidence type="ECO:0000259" key="1">
    <source>
        <dbReference type="Pfam" id="PF00550"/>
    </source>
</evidence>
<keyword evidence="3" id="KW-1185">Reference proteome</keyword>
<name>A0ABU1P1G4_9BACL</name>